<dbReference type="GO" id="GO:0016874">
    <property type="term" value="F:ligase activity"/>
    <property type="evidence" value="ECO:0007669"/>
    <property type="project" value="UniProtKB-KW"/>
</dbReference>
<dbReference type="AlphaFoldDB" id="A0A0J7KHZ1"/>
<feature type="compositionally biased region" description="Low complexity" evidence="1">
    <location>
        <begin position="26"/>
        <end position="43"/>
    </location>
</feature>
<keyword evidence="3" id="KW-1185">Reference proteome</keyword>
<proteinExistence type="predicted"/>
<name>A0A0J7KHZ1_LASNI</name>
<comment type="caution">
    <text evidence="2">The sequence shown here is derived from an EMBL/GenBank/DDBJ whole genome shotgun (WGS) entry which is preliminary data.</text>
</comment>
<evidence type="ECO:0000256" key="1">
    <source>
        <dbReference type="SAM" id="MobiDB-lite"/>
    </source>
</evidence>
<feature type="region of interest" description="Disordered" evidence="1">
    <location>
        <begin position="1"/>
        <end position="79"/>
    </location>
</feature>
<gene>
    <name evidence="2" type="ORF">RF55_10496</name>
</gene>
<dbReference type="Proteomes" id="UP000036403">
    <property type="component" value="Unassembled WGS sequence"/>
</dbReference>
<dbReference type="EMBL" id="LBMM01007345">
    <property type="protein sequence ID" value="KMQ89826.1"/>
    <property type="molecule type" value="Genomic_DNA"/>
</dbReference>
<reference evidence="2 3" key="1">
    <citation type="submission" date="2015-04" db="EMBL/GenBank/DDBJ databases">
        <title>Lasius niger genome sequencing.</title>
        <authorList>
            <person name="Konorov E.A."/>
            <person name="Nikitin M.A."/>
            <person name="Kirill M.V."/>
            <person name="Chang P."/>
        </authorList>
    </citation>
    <scope>NUCLEOTIDE SEQUENCE [LARGE SCALE GENOMIC DNA]</scope>
    <source>
        <tissue evidence="2">Whole</tissue>
    </source>
</reference>
<accession>A0A0J7KHZ1</accession>
<dbReference type="PaxDb" id="67767-A0A0J7KHZ1"/>
<organism evidence="2 3">
    <name type="scientific">Lasius niger</name>
    <name type="common">Black garden ant</name>
    <dbReference type="NCBI Taxonomy" id="67767"/>
    <lineage>
        <taxon>Eukaryota</taxon>
        <taxon>Metazoa</taxon>
        <taxon>Ecdysozoa</taxon>
        <taxon>Arthropoda</taxon>
        <taxon>Hexapoda</taxon>
        <taxon>Insecta</taxon>
        <taxon>Pterygota</taxon>
        <taxon>Neoptera</taxon>
        <taxon>Endopterygota</taxon>
        <taxon>Hymenoptera</taxon>
        <taxon>Apocrita</taxon>
        <taxon>Aculeata</taxon>
        <taxon>Formicoidea</taxon>
        <taxon>Formicidae</taxon>
        <taxon>Formicinae</taxon>
        <taxon>Lasius</taxon>
        <taxon>Lasius</taxon>
    </lineage>
</organism>
<sequence length="267" mass="29383">MAQANPQADPSPLPGKGNSELEQISAPVAPAKQTKQKAQSQKSIGVENVEETPQTISKEALENQAKQIEAQKDSQDQPDYSLVVYPQTGWKEPPGSQPGWQSYYLQVRFILKGGLSHRMSDVSSLSTDAFESGSQGDKKDRNDTALQALNSIFTDEGTTGKAHVNQNGLTNVFLTSEGQVFVKRSSLCSYTMPLAHYSTTKNQLKLIFLPNVKLSERCGDVPIGMELDIVSGQHEELLQKLYCDDFPKASYCSPSAEHWTIPEFKEA</sequence>
<evidence type="ECO:0000313" key="2">
    <source>
        <dbReference type="EMBL" id="KMQ89826.1"/>
    </source>
</evidence>
<protein>
    <submittedName>
        <fullName evidence="2">Long-chain-fatty-acid--ligase 5-like protein</fullName>
    </submittedName>
</protein>
<keyword evidence="2" id="KW-0436">Ligase</keyword>
<evidence type="ECO:0000313" key="3">
    <source>
        <dbReference type="Proteomes" id="UP000036403"/>
    </source>
</evidence>